<feature type="transmembrane region" description="Helical" evidence="10">
    <location>
        <begin position="201"/>
        <end position="220"/>
    </location>
</feature>
<feature type="transmembrane region" description="Helical" evidence="10">
    <location>
        <begin position="321"/>
        <end position="340"/>
    </location>
</feature>
<feature type="transmembrane region" description="Helical" evidence="10">
    <location>
        <begin position="164"/>
        <end position="189"/>
    </location>
</feature>
<feature type="transmembrane region" description="Helical" evidence="10">
    <location>
        <begin position="27"/>
        <end position="47"/>
    </location>
</feature>
<evidence type="ECO:0000256" key="8">
    <source>
        <dbReference type="ARBA" id="ARBA00023214"/>
    </source>
</evidence>
<dbReference type="PANTHER" id="PTHR43427:SF6">
    <property type="entry name" value="CHLORIDE CHANNEL PROTEIN CLC-E"/>
    <property type="match status" value="1"/>
</dbReference>
<dbReference type="EMBL" id="CP154858">
    <property type="protein sequence ID" value="XDT71892.1"/>
    <property type="molecule type" value="Genomic_DNA"/>
</dbReference>
<keyword evidence="3 10" id="KW-0812">Transmembrane</keyword>
<evidence type="ECO:0000313" key="11">
    <source>
        <dbReference type="EMBL" id="XDT71892.1"/>
    </source>
</evidence>
<dbReference type="KEGG" id="tcd:AAIA72_13940"/>
<proteinExistence type="predicted"/>
<protein>
    <submittedName>
        <fullName evidence="11">Chloride channel protein</fullName>
    </submittedName>
</protein>
<feature type="transmembrane region" description="Helical" evidence="10">
    <location>
        <begin position="240"/>
        <end position="259"/>
    </location>
</feature>
<keyword evidence="7" id="KW-0869">Chloride channel</keyword>
<dbReference type="GO" id="GO:0005254">
    <property type="term" value="F:chloride channel activity"/>
    <property type="evidence" value="ECO:0007669"/>
    <property type="project" value="UniProtKB-KW"/>
</dbReference>
<evidence type="ECO:0000256" key="1">
    <source>
        <dbReference type="ARBA" id="ARBA00004141"/>
    </source>
</evidence>
<keyword evidence="8" id="KW-0868">Chloride</keyword>
<keyword evidence="6 10" id="KW-0472">Membrane</keyword>
<dbReference type="AlphaFoldDB" id="A0AB39UV55"/>
<dbReference type="RefSeq" id="WP_369600915.1">
    <property type="nucleotide sequence ID" value="NZ_CP154858.1"/>
</dbReference>
<dbReference type="GO" id="GO:0034707">
    <property type="term" value="C:chloride channel complex"/>
    <property type="evidence" value="ECO:0007669"/>
    <property type="project" value="UniProtKB-KW"/>
</dbReference>
<keyword evidence="4 10" id="KW-1133">Transmembrane helix</keyword>
<comment type="subcellular location">
    <subcellularLocation>
        <location evidence="1">Membrane</location>
        <topology evidence="1">Multi-pass membrane protein</topology>
    </subcellularLocation>
</comment>
<dbReference type="Gene3D" id="1.10.3080.10">
    <property type="entry name" value="Clc chloride channel"/>
    <property type="match status" value="1"/>
</dbReference>
<gene>
    <name evidence="11" type="ORF">AAIA72_13940</name>
</gene>
<feature type="transmembrane region" description="Helical" evidence="10">
    <location>
        <begin position="352"/>
        <end position="378"/>
    </location>
</feature>
<dbReference type="Pfam" id="PF00654">
    <property type="entry name" value="Voltage_CLC"/>
    <property type="match status" value="1"/>
</dbReference>
<dbReference type="PANTHER" id="PTHR43427">
    <property type="entry name" value="CHLORIDE CHANNEL PROTEIN CLC-E"/>
    <property type="match status" value="1"/>
</dbReference>
<keyword evidence="9" id="KW-0407">Ion channel</keyword>
<reference evidence="11" key="1">
    <citation type="submission" date="2024-05" db="EMBL/GenBank/DDBJ databases">
        <title>Genome sequencing of novel strain.</title>
        <authorList>
            <person name="Ganbat D."/>
            <person name="Ganbat S."/>
            <person name="Lee S.-J."/>
        </authorList>
    </citation>
    <scope>NUCLEOTIDE SEQUENCE</scope>
    <source>
        <strain evidence="11">SMD15-11</strain>
    </source>
</reference>
<evidence type="ECO:0000256" key="2">
    <source>
        <dbReference type="ARBA" id="ARBA00022448"/>
    </source>
</evidence>
<evidence type="ECO:0000256" key="4">
    <source>
        <dbReference type="ARBA" id="ARBA00022989"/>
    </source>
</evidence>
<evidence type="ECO:0000256" key="3">
    <source>
        <dbReference type="ARBA" id="ARBA00022692"/>
    </source>
</evidence>
<name>A0AB39UV55_9GAMM</name>
<keyword evidence="5" id="KW-0406">Ion transport</keyword>
<dbReference type="PRINTS" id="PR00762">
    <property type="entry name" value="CLCHANNEL"/>
</dbReference>
<keyword evidence="2" id="KW-0813">Transport</keyword>
<dbReference type="InterPro" id="IPR014743">
    <property type="entry name" value="Cl-channel_core"/>
</dbReference>
<sequence length="446" mass="47587">MPSFDFHQYQRRLKTRLGHKDDWKLRVIFWGGALMVGLIISLFVFLAEEAAHYFDQIYHRVTWAPLILTPVMFVAITWLMRKTGPQASGSGIPQVIVALNSQHPALRDKLLAFPTGIVKMILTSLALLAGASVGREGPSVHIGAAMMYQIGKRAGAKFAYMRTAFIQAGGAAGVAAAFNAPLAGIVFAIEELAQAYEARTSGTLILAIIISGIVVVSIYGNYTYFGVTSETLHLVQDWPAVLVVALVGGAAGGLFSLLLQEGNRRVAPIVETMPYRWALLMGLLVAAIGVFSGGLTFGSGYEQASRYLAINAEEGSAAFPLLKFIATLLSYLSGIPGGIFSPSLSTGAGLGGWLAGFFTQAPVQALAILGMTAFLSGVVQRPITSFVIVMELTGEQSMLLPLMIAAVLSNGVSRVICQPPIYHGLAQNLLKKPENSEKAKTHDTTD</sequence>
<accession>A0AB39UV55</accession>
<feature type="transmembrane region" description="Helical" evidence="10">
    <location>
        <begin position="62"/>
        <end position="80"/>
    </location>
</feature>
<dbReference type="CDD" id="cd01034">
    <property type="entry name" value="EriC_like"/>
    <property type="match status" value="1"/>
</dbReference>
<evidence type="ECO:0000256" key="6">
    <source>
        <dbReference type="ARBA" id="ARBA00023136"/>
    </source>
</evidence>
<evidence type="ECO:0000256" key="10">
    <source>
        <dbReference type="SAM" id="Phobius"/>
    </source>
</evidence>
<dbReference type="SUPFAM" id="SSF81340">
    <property type="entry name" value="Clc chloride channel"/>
    <property type="match status" value="1"/>
</dbReference>
<evidence type="ECO:0000256" key="5">
    <source>
        <dbReference type="ARBA" id="ARBA00023065"/>
    </source>
</evidence>
<feature type="transmembrane region" description="Helical" evidence="10">
    <location>
        <begin position="279"/>
        <end position="301"/>
    </location>
</feature>
<evidence type="ECO:0000256" key="7">
    <source>
        <dbReference type="ARBA" id="ARBA00023173"/>
    </source>
</evidence>
<dbReference type="InterPro" id="IPR001807">
    <property type="entry name" value="ClC"/>
</dbReference>
<evidence type="ECO:0000256" key="9">
    <source>
        <dbReference type="ARBA" id="ARBA00023303"/>
    </source>
</evidence>
<organism evidence="11">
    <name type="scientific">Thermohahella caldifontis</name>
    <dbReference type="NCBI Taxonomy" id="3142973"/>
    <lineage>
        <taxon>Bacteria</taxon>
        <taxon>Pseudomonadati</taxon>
        <taxon>Pseudomonadota</taxon>
        <taxon>Gammaproteobacteria</taxon>
        <taxon>Oceanospirillales</taxon>
        <taxon>Hahellaceae</taxon>
        <taxon>Thermohahella</taxon>
    </lineage>
</organism>
<dbReference type="InterPro" id="IPR050368">
    <property type="entry name" value="ClC-type_chloride_channel"/>
</dbReference>